<organism evidence="2 3">
    <name type="scientific">Engelhardtia mirabilis</name>
    <dbReference type="NCBI Taxonomy" id="2528011"/>
    <lineage>
        <taxon>Bacteria</taxon>
        <taxon>Pseudomonadati</taxon>
        <taxon>Planctomycetota</taxon>
        <taxon>Planctomycetia</taxon>
        <taxon>Planctomycetia incertae sedis</taxon>
        <taxon>Engelhardtia</taxon>
    </lineage>
</organism>
<evidence type="ECO:0000313" key="2">
    <source>
        <dbReference type="EMBL" id="QDU69733.1"/>
    </source>
</evidence>
<dbReference type="AlphaFoldDB" id="A0A518BRY8"/>
<sequence length="78" mass="8581">MSSQPNPTPGGCHGCRHFAVTYDVEWPYACEIFGLRSKRLPSVEVREASGRECMAREGRQAQVARRPPQLPPGGGVWA</sequence>
<name>A0A518BRY8_9BACT</name>
<protein>
    <recommendedName>
        <fullName evidence="4">Uracil-DNA glycosylase</fullName>
    </recommendedName>
</protein>
<accession>A0A518BRY8</accession>
<gene>
    <name evidence="2" type="ORF">Pla133_48550</name>
</gene>
<reference evidence="2 3" key="1">
    <citation type="submission" date="2019-02" db="EMBL/GenBank/DDBJ databases">
        <title>Deep-cultivation of Planctomycetes and their phenomic and genomic characterization uncovers novel biology.</title>
        <authorList>
            <person name="Wiegand S."/>
            <person name="Jogler M."/>
            <person name="Boedeker C."/>
            <person name="Pinto D."/>
            <person name="Vollmers J."/>
            <person name="Rivas-Marin E."/>
            <person name="Kohn T."/>
            <person name="Peeters S.H."/>
            <person name="Heuer A."/>
            <person name="Rast P."/>
            <person name="Oberbeckmann S."/>
            <person name="Bunk B."/>
            <person name="Jeske O."/>
            <person name="Meyerdierks A."/>
            <person name="Storesund J.E."/>
            <person name="Kallscheuer N."/>
            <person name="Luecker S."/>
            <person name="Lage O.M."/>
            <person name="Pohl T."/>
            <person name="Merkel B.J."/>
            <person name="Hornburger P."/>
            <person name="Mueller R.-W."/>
            <person name="Bruemmer F."/>
            <person name="Labrenz M."/>
            <person name="Spormann A.M."/>
            <person name="Op den Camp H."/>
            <person name="Overmann J."/>
            <person name="Amann R."/>
            <person name="Jetten M.S.M."/>
            <person name="Mascher T."/>
            <person name="Medema M.H."/>
            <person name="Devos D.P."/>
            <person name="Kaster A.-K."/>
            <person name="Ovreas L."/>
            <person name="Rohde M."/>
            <person name="Galperin M.Y."/>
            <person name="Jogler C."/>
        </authorList>
    </citation>
    <scope>NUCLEOTIDE SEQUENCE [LARGE SCALE GENOMIC DNA]</scope>
    <source>
        <strain evidence="2 3">Pla133</strain>
    </source>
</reference>
<dbReference type="KEGG" id="pbap:Pla133_48550"/>
<keyword evidence="3" id="KW-1185">Reference proteome</keyword>
<proteinExistence type="predicted"/>
<dbReference type="EMBL" id="CP036287">
    <property type="protein sequence ID" value="QDU69733.1"/>
    <property type="molecule type" value="Genomic_DNA"/>
</dbReference>
<evidence type="ECO:0000256" key="1">
    <source>
        <dbReference type="SAM" id="MobiDB-lite"/>
    </source>
</evidence>
<evidence type="ECO:0000313" key="3">
    <source>
        <dbReference type="Proteomes" id="UP000316921"/>
    </source>
</evidence>
<dbReference type="Proteomes" id="UP000316921">
    <property type="component" value="Chromosome"/>
</dbReference>
<feature type="region of interest" description="Disordered" evidence="1">
    <location>
        <begin position="55"/>
        <end position="78"/>
    </location>
</feature>
<evidence type="ECO:0008006" key="4">
    <source>
        <dbReference type="Google" id="ProtNLM"/>
    </source>
</evidence>
<dbReference type="RefSeq" id="WP_145069905.1">
    <property type="nucleotide sequence ID" value="NZ_CP036287.1"/>
</dbReference>